<protein>
    <recommendedName>
        <fullName evidence="6">PHD-type domain-containing protein</fullName>
    </recommendedName>
</protein>
<sequence length="628" mass="71498">MPTKFPCVVCSRPVRSNQHALQCDQCQEWQHRVCNTEFTRQQYLDLVSGEFDLLSWYCANCSIPRMSAVADTSNGSTLLSAEEHNAESTRLSSGIGGEEVEDEEMDVDDPMPSPQPHSLPLPPPTQSFDVSLPFETNCDNLEDTLPAMPLPSELPSLGQPESVTYELVDAGTKTGKRLLVDSQGYSYSVKVDKRYKGTKVTWRCTSRGVKAPCKAVVVQDGACWIAGIHSHNHPTQPGRQQQRKIAAEVKKKAKTDVFRPAAAIVEEVMTRQLSEESLPESLPNPSHLARAANRRRQGNRPADPSDITFELAMDHIPDNFLVSDIQADESRHLIFSTPEQREILKDAKTWYSDATFRVVKSPFTQLFSVHAFVKRADEQVKQLPLAFALMSRRRKRDYKKVLWTIKQSLPGIKLKTIVLDFEAATWRAVRSVFGEEVTIKGCCFHWRQAVWRKADSLGLRMPYMTSGPVNTFIRHLLALPYLPAEHILLSFEEIADSTTLAAPALQDLVAYIRETWIQNSMWPPESWSVFNRSVRTNNDTEGWHRRLNTRGRANQHMYMLINNLYSEAKLVPIQVQLVRESKLKRHQRKTFKNMQGRLFDLWDRYSRNEIKTSQLLSACSHLSAPHVE</sequence>
<reference evidence="7" key="1">
    <citation type="submission" date="2023-11" db="EMBL/GenBank/DDBJ databases">
        <title>Genome assemblies of two species of porcelain crab, Petrolisthes cinctipes and Petrolisthes manimaculis (Anomura: Porcellanidae).</title>
        <authorList>
            <person name="Angst P."/>
        </authorList>
    </citation>
    <scope>NUCLEOTIDE SEQUENCE</scope>
    <source>
        <strain evidence="7">PB745_02</strain>
        <tissue evidence="7">Gill</tissue>
    </source>
</reference>
<dbReference type="EMBL" id="JAWZYT010000179">
    <property type="protein sequence ID" value="KAK4326985.1"/>
    <property type="molecule type" value="Genomic_DNA"/>
</dbReference>
<proteinExistence type="predicted"/>
<dbReference type="Gene3D" id="3.30.40.10">
    <property type="entry name" value="Zinc/RING finger domain, C3HC4 (zinc finger)"/>
    <property type="match status" value="1"/>
</dbReference>
<dbReference type="SMART" id="SM00249">
    <property type="entry name" value="PHD"/>
    <property type="match status" value="1"/>
</dbReference>
<evidence type="ECO:0000256" key="4">
    <source>
        <dbReference type="PROSITE-ProRule" id="PRU00146"/>
    </source>
</evidence>
<keyword evidence="2 4" id="KW-0863">Zinc-finger</keyword>
<dbReference type="PANTHER" id="PTHR20956:SF12">
    <property type="entry name" value="FLYWCH-TYPE DOMAIN-CONTAINING PROTEIN"/>
    <property type="match status" value="1"/>
</dbReference>
<evidence type="ECO:0000256" key="2">
    <source>
        <dbReference type="ARBA" id="ARBA00022771"/>
    </source>
</evidence>
<comment type="caution">
    <text evidence="7">The sequence shown here is derived from an EMBL/GenBank/DDBJ whole genome shotgun (WGS) entry which is preliminary data.</text>
</comment>
<keyword evidence="1" id="KW-0479">Metal-binding</keyword>
<evidence type="ECO:0000256" key="5">
    <source>
        <dbReference type="SAM" id="MobiDB-lite"/>
    </source>
</evidence>
<dbReference type="Proteomes" id="UP001292094">
    <property type="component" value="Unassembled WGS sequence"/>
</dbReference>
<name>A0AAE1QHU1_9EUCA</name>
<dbReference type="Pfam" id="PF10551">
    <property type="entry name" value="MULE"/>
    <property type="match status" value="1"/>
</dbReference>
<dbReference type="InterPro" id="IPR013083">
    <property type="entry name" value="Znf_RING/FYVE/PHD"/>
</dbReference>
<evidence type="ECO:0000259" key="6">
    <source>
        <dbReference type="PROSITE" id="PS50016"/>
    </source>
</evidence>
<dbReference type="InterPro" id="IPR019787">
    <property type="entry name" value="Znf_PHD-finger"/>
</dbReference>
<keyword evidence="8" id="KW-1185">Reference proteome</keyword>
<evidence type="ECO:0000256" key="1">
    <source>
        <dbReference type="ARBA" id="ARBA00022723"/>
    </source>
</evidence>
<gene>
    <name evidence="7" type="ORF">Pmani_002536</name>
</gene>
<keyword evidence="3" id="KW-0862">Zinc</keyword>
<feature type="domain" description="PHD-type" evidence="6">
    <location>
        <begin position="4"/>
        <end position="64"/>
    </location>
</feature>
<evidence type="ECO:0000313" key="7">
    <source>
        <dbReference type="EMBL" id="KAK4326985.1"/>
    </source>
</evidence>
<dbReference type="InterPro" id="IPR001965">
    <property type="entry name" value="Znf_PHD"/>
</dbReference>
<dbReference type="PROSITE" id="PS01359">
    <property type="entry name" value="ZF_PHD_1"/>
    <property type="match status" value="1"/>
</dbReference>
<dbReference type="InterPro" id="IPR018289">
    <property type="entry name" value="MULE_transposase_dom"/>
</dbReference>
<dbReference type="Gene3D" id="2.20.25.240">
    <property type="match status" value="1"/>
</dbReference>
<dbReference type="PANTHER" id="PTHR20956">
    <property type="entry name" value="HEH2P"/>
    <property type="match status" value="1"/>
</dbReference>
<feature type="region of interest" description="Disordered" evidence="5">
    <location>
        <begin position="80"/>
        <end position="117"/>
    </location>
</feature>
<dbReference type="SUPFAM" id="SSF57903">
    <property type="entry name" value="FYVE/PHD zinc finger"/>
    <property type="match status" value="1"/>
</dbReference>
<dbReference type="PROSITE" id="PS50016">
    <property type="entry name" value="ZF_PHD_2"/>
    <property type="match status" value="1"/>
</dbReference>
<dbReference type="InterPro" id="IPR019786">
    <property type="entry name" value="Zinc_finger_PHD-type_CS"/>
</dbReference>
<dbReference type="AlphaFoldDB" id="A0AAE1QHU1"/>
<feature type="compositionally biased region" description="Acidic residues" evidence="5">
    <location>
        <begin position="98"/>
        <end position="109"/>
    </location>
</feature>
<evidence type="ECO:0000313" key="8">
    <source>
        <dbReference type="Proteomes" id="UP001292094"/>
    </source>
</evidence>
<organism evidence="7 8">
    <name type="scientific">Petrolisthes manimaculis</name>
    <dbReference type="NCBI Taxonomy" id="1843537"/>
    <lineage>
        <taxon>Eukaryota</taxon>
        <taxon>Metazoa</taxon>
        <taxon>Ecdysozoa</taxon>
        <taxon>Arthropoda</taxon>
        <taxon>Crustacea</taxon>
        <taxon>Multicrustacea</taxon>
        <taxon>Malacostraca</taxon>
        <taxon>Eumalacostraca</taxon>
        <taxon>Eucarida</taxon>
        <taxon>Decapoda</taxon>
        <taxon>Pleocyemata</taxon>
        <taxon>Anomura</taxon>
        <taxon>Galatheoidea</taxon>
        <taxon>Porcellanidae</taxon>
        <taxon>Petrolisthes</taxon>
    </lineage>
</organism>
<dbReference type="InterPro" id="IPR011011">
    <property type="entry name" value="Znf_FYVE_PHD"/>
</dbReference>
<evidence type="ECO:0000256" key="3">
    <source>
        <dbReference type="ARBA" id="ARBA00022833"/>
    </source>
</evidence>
<dbReference type="GO" id="GO:0008270">
    <property type="term" value="F:zinc ion binding"/>
    <property type="evidence" value="ECO:0007669"/>
    <property type="project" value="UniProtKB-KW"/>
</dbReference>
<accession>A0AAE1QHU1</accession>